<keyword evidence="2" id="KW-1185">Reference proteome</keyword>
<protein>
    <submittedName>
        <fullName evidence="1">Uncharacterized protein</fullName>
    </submittedName>
</protein>
<dbReference type="AlphaFoldDB" id="A0AAW1IJU9"/>
<name>A0AAW1IJU9_SAPOF</name>
<dbReference type="EMBL" id="JBDFQZ010000009">
    <property type="protein sequence ID" value="KAK9689632.1"/>
    <property type="molecule type" value="Genomic_DNA"/>
</dbReference>
<dbReference type="PANTHER" id="PTHR33710:SF64">
    <property type="entry name" value="ENDONUCLEASE_EXONUCLEASE_PHOSPHATASE DOMAIN-CONTAINING PROTEIN"/>
    <property type="match status" value="1"/>
</dbReference>
<comment type="caution">
    <text evidence="1">The sequence shown here is derived from an EMBL/GenBank/DDBJ whole genome shotgun (WGS) entry which is preliminary data.</text>
</comment>
<gene>
    <name evidence="1" type="ORF">RND81_09G072400</name>
</gene>
<evidence type="ECO:0000313" key="2">
    <source>
        <dbReference type="Proteomes" id="UP001443914"/>
    </source>
</evidence>
<dbReference type="InterPro" id="IPR036691">
    <property type="entry name" value="Endo/exonu/phosph_ase_sf"/>
</dbReference>
<dbReference type="Gene3D" id="3.60.10.10">
    <property type="entry name" value="Endonuclease/exonuclease/phosphatase"/>
    <property type="match status" value="1"/>
</dbReference>
<dbReference type="PANTHER" id="PTHR33710">
    <property type="entry name" value="BNAC02G09200D PROTEIN"/>
    <property type="match status" value="1"/>
</dbReference>
<reference evidence="1" key="1">
    <citation type="submission" date="2024-03" db="EMBL/GenBank/DDBJ databases">
        <title>WGS assembly of Saponaria officinalis var. Norfolk2.</title>
        <authorList>
            <person name="Jenkins J."/>
            <person name="Shu S."/>
            <person name="Grimwood J."/>
            <person name="Barry K."/>
            <person name="Goodstein D."/>
            <person name="Schmutz J."/>
            <person name="Leebens-Mack J."/>
            <person name="Osbourn A."/>
        </authorList>
    </citation>
    <scope>NUCLEOTIDE SEQUENCE [LARGE SCALE GENOMIC DNA]</scope>
    <source>
        <strain evidence="1">JIC</strain>
    </source>
</reference>
<evidence type="ECO:0000313" key="1">
    <source>
        <dbReference type="EMBL" id="KAK9689632.1"/>
    </source>
</evidence>
<accession>A0AAW1IJU9</accession>
<dbReference type="Proteomes" id="UP001443914">
    <property type="component" value="Unassembled WGS sequence"/>
</dbReference>
<sequence>MDLKSSGCEYTWTNKQDGAYRIWSKLDRAMVNDHWLATFPSTSVHFLPAGVSDHSPALVTVLAEARRPRRFSFLNCWISMPSYHATIRDCWSIPVTGSAIYKLLAHLRNVMTGLCTFHKSHTLGLSRRLTLAKDAPDSCSILLQEHITCPMLLQNHKTALHSYLKLKQAEISMLTQRAKAEKIISNDSNTHMFHARIKERHQSQVIGEITDHNGLQRA</sequence>
<organism evidence="1 2">
    <name type="scientific">Saponaria officinalis</name>
    <name type="common">Common soapwort</name>
    <name type="synonym">Lychnis saponaria</name>
    <dbReference type="NCBI Taxonomy" id="3572"/>
    <lineage>
        <taxon>Eukaryota</taxon>
        <taxon>Viridiplantae</taxon>
        <taxon>Streptophyta</taxon>
        <taxon>Embryophyta</taxon>
        <taxon>Tracheophyta</taxon>
        <taxon>Spermatophyta</taxon>
        <taxon>Magnoliopsida</taxon>
        <taxon>eudicotyledons</taxon>
        <taxon>Gunneridae</taxon>
        <taxon>Pentapetalae</taxon>
        <taxon>Caryophyllales</taxon>
        <taxon>Caryophyllaceae</taxon>
        <taxon>Caryophylleae</taxon>
        <taxon>Saponaria</taxon>
    </lineage>
</organism>
<proteinExistence type="predicted"/>
<dbReference type="SUPFAM" id="SSF56219">
    <property type="entry name" value="DNase I-like"/>
    <property type="match status" value="1"/>
</dbReference>